<dbReference type="RefSeq" id="WP_263412483.1">
    <property type="nucleotide sequence ID" value="NZ_BAABBH010000001.1"/>
</dbReference>
<evidence type="ECO:0000259" key="1">
    <source>
        <dbReference type="Pfam" id="PF13490"/>
    </source>
</evidence>
<proteinExistence type="predicted"/>
<sequence length="78" mass="9334">MTCTDFLARMTDYFDNEVDAELLEEIRAHLAECDHCEILVNTTRQTIQIYRDHQVYEFSTEMREHTISSIMHRCGLRH</sequence>
<dbReference type="EMBL" id="JBJYXY010000001">
    <property type="protein sequence ID" value="MFN2976017.1"/>
    <property type="molecule type" value="Genomic_DNA"/>
</dbReference>
<dbReference type="Pfam" id="PF13490">
    <property type="entry name" value="zf-HC2"/>
    <property type="match status" value="1"/>
</dbReference>
<comment type="caution">
    <text evidence="2">The sequence shown here is derived from an EMBL/GenBank/DDBJ whole genome shotgun (WGS) entry which is preliminary data.</text>
</comment>
<evidence type="ECO:0000313" key="2">
    <source>
        <dbReference type="EMBL" id="MFN2976017.1"/>
    </source>
</evidence>
<name>A0ABW9KJR1_9BACT</name>
<dbReference type="Proteomes" id="UP001634747">
    <property type="component" value="Unassembled WGS sequence"/>
</dbReference>
<reference evidence="2 3" key="1">
    <citation type="submission" date="2024-12" db="EMBL/GenBank/DDBJ databases">
        <authorList>
            <person name="Lee Y."/>
        </authorList>
    </citation>
    <scope>NUCLEOTIDE SEQUENCE [LARGE SCALE GENOMIC DNA]</scope>
    <source>
        <strain evidence="2 3">03SUJ4</strain>
    </source>
</reference>
<organism evidence="2 3">
    <name type="scientific">Terriglobus aquaticus</name>
    <dbReference type="NCBI Taxonomy" id="940139"/>
    <lineage>
        <taxon>Bacteria</taxon>
        <taxon>Pseudomonadati</taxon>
        <taxon>Acidobacteriota</taxon>
        <taxon>Terriglobia</taxon>
        <taxon>Terriglobales</taxon>
        <taxon>Acidobacteriaceae</taxon>
        <taxon>Terriglobus</taxon>
    </lineage>
</organism>
<protein>
    <submittedName>
        <fullName evidence="2">Anti-sigma factor family protein</fullName>
    </submittedName>
</protein>
<dbReference type="InterPro" id="IPR041916">
    <property type="entry name" value="Anti_sigma_zinc_sf"/>
</dbReference>
<gene>
    <name evidence="2" type="ORF">ACK2TP_09605</name>
</gene>
<feature type="domain" description="Putative zinc-finger" evidence="1">
    <location>
        <begin position="3"/>
        <end position="36"/>
    </location>
</feature>
<dbReference type="Gene3D" id="1.10.10.1320">
    <property type="entry name" value="Anti-sigma factor, zinc-finger domain"/>
    <property type="match status" value="1"/>
</dbReference>
<dbReference type="InterPro" id="IPR027383">
    <property type="entry name" value="Znf_put"/>
</dbReference>
<keyword evidence="3" id="KW-1185">Reference proteome</keyword>
<accession>A0ABW9KJR1</accession>
<evidence type="ECO:0000313" key="3">
    <source>
        <dbReference type="Proteomes" id="UP001634747"/>
    </source>
</evidence>